<dbReference type="SUPFAM" id="SSF56112">
    <property type="entry name" value="Protein kinase-like (PK-like)"/>
    <property type="match status" value="1"/>
</dbReference>
<feature type="compositionally biased region" description="Polar residues" evidence="7">
    <location>
        <begin position="449"/>
        <end position="462"/>
    </location>
</feature>
<gene>
    <name evidence="9" type="ORF">PAPYR_7264</name>
</gene>
<proteinExistence type="predicted"/>
<organism evidence="9 10">
    <name type="scientific">Paratrimastix pyriformis</name>
    <dbReference type="NCBI Taxonomy" id="342808"/>
    <lineage>
        <taxon>Eukaryota</taxon>
        <taxon>Metamonada</taxon>
        <taxon>Preaxostyla</taxon>
        <taxon>Paratrimastigidae</taxon>
        <taxon>Paratrimastix</taxon>
    </lineage>
</organism>
<keyword evidence="5" id="KW-0418">Kinase</keyword>
<feature type="compositionally biased region" description="Low complexity" evidence="7">
    <location>
        <begin position="161"/>
        <end position="175"/>
    </location>
</feature>
<evidence type="ECO:0000256" key="3">
    <source>
        <dbReference type="ARBA" id="ARBA00022679"/>
    </source>
</evidence>
<feature type="region of interest" description="Disordered" evidence="7">
    <location>
        <begin position="140"/>
        <end position="178"/>
    </location>
</feature>
<accession>A0ABQ8UGQ9</accession>
<reference evidence="9" key="1">
    <citation type="journal article" date="2022" name="bioRxiv">
        <title>Genomics of Preaxostyla Flagellates Illuminates Evolutionary Transitions and the Path Towards Mitochondrial Loss.</title>
        <authorList>
            <person name="Novak L.V.F."/>
            <person name="Treitli S.C."/>
            <person name="Pyrih J."/>
            <person name="Halakuc P."/>
            <person name="Pipaliya S.V."/>
            <person name="Vacek V."/>
            <person name="Brzon O."/>
            <person name="Soukal P."/>
            <person name="Eme L."/>
            <person name="Dacks J.B."/>
            <person name="Karnkowska A."/>
            <person name="Elias M."/>
            <person name="Hampl V."/>
        </authorList>
    </citation>
    <scope>NUCLEOTIDE SEQUENCE</scope>
    <source>
        <strain evidence="9">RCP-MX</strain>
    </source>
</reference>
<dbReference type="InterPro" id="IPR050339">
    <property type="entry name" value="CC_SR_Kinase"/>
</dbReference>
<feature type="domain" description="Protein kinase" evidence="8">
    <location>
        <begin position="66"/>
        <end position="497"/>
    </location>
</feature>
<dbReference type="InterPro" id="IPR011009">
    <property type="entry name" value="Kinase-like_dom_sf"/>
</dbReference>
<keyword evidence="3" id="KW-0808">Transferase</keyword>
<feature type="region of interest" description="Disordered" evidence="7">
    <location>
        <begin position="203"/>
        <end position="223"/>
    </location>
</feature>
<protein>
    <recommendedName>
        <fullName evidence="1">non-specific serine/threonine protein kinase</fullName>
        <ecNumber evidence="1">2.7.11.1</ecNumber>
    </recommendedName>
</protein>
<evidence type="ECO:0000256" key="6">
    <source>
        <dbReference type="ARBA" id="ARBA00022840"/>
    </source>
</evidence>
<keyword evidence="4" id="KW-0547">Nucleotide-binding</keyword>
<dbReference type="PROSITE" id="PS50011">
    <property type="entry name" value="PROTEIN_KINASE_DOM"/>
    <property type="match status" value="1"/>
</dbReference>
<evidence type="ECO:0000313" key="9">
    <source>
        <dbReference type="EMBL" id="KAJ4457338.1"/>
    </source>
</evidence>
<dbReference type="EC" id="2.7.11.1" evidence="1"/>
<evidence type="ECO:0000313" key="10">
    <source>
        <dbReference type="Proteomes" id="UP001141327"/>
    </source>
</evidence>
<evidence type="ECO:0000256" key="4">
    <source>
        <dbReference type="ARBA" id="ARBA00022741"/>
    </source>
</evidence>
<keyword evidence="10" id="KW-1185">Reference proteome</keyword>
<evidence type="ECO:0000256" key="2">
    <source>
        <dbReference type="ARBA" id="ARBA00022527"/>
    </source>
</evidence>
<evidence type="ECO:0000256" key="5">
    <source>
        <dbReference type="ARBA" id="ARBA00022777"/>
    </source>
</evidence>
<feature type="region of interest" description="Disordered" evidence="7">
    <location>
        <begin position="429"/>
        <end position="469"/>
    </location>
</feature>
<feature type="region of interest" description="Disordered" evidence="7">
    <location>
        <begin position="319"/>
        <end position="340"/>
    </location>
</feature>
<sequence length="887" mass="93589">MANDRGKRSRTKRSFEKLSEFFIEEVAQVSLSKHNYSKWIRKQLDVVPPAAPVPQPPPPIAHISRFQQEFDVLEAQPRLLYKVRHKLDGCLYSIKEVRLTAQQARSPRSELLEARLHALLEHSNIVRYHGIWIEPLPTAEAPPGPANSSSSPGRTAPVAITTGPSPATAAASTPSLQHSSVSPNFGSLAASCLLPGPLRSPVPHHGPSPLVQHPPIGCTPGVGETGEPITHRLFLQMEFCPWSLDGLLAMPDPYPPFLAAPTQVTQMVSALLQALAYLHEQSVVHTAISSRTIFFTAEGTCKLGSFDHAVLIRTHHHHHRPAVSPLAPQPRVPTPPTTTSVAIPPCTCTNPVPALAGLPISPPFSGGIAGPSTSPPPVSLCTVCGGRIPGDASPVVMRIHPPDRHPSPSSSFVTATTMTTLLEAAAAATATAVAPSPSPEPQEPICGSTDGTGSEDTPSAAPTPSPEIGTREALLEQLRADMASREPDIPLTPSPTIPPASPATSTTAPTPPTASTPPAASPSPGPSRSLLTATLTHSSGSLPMPRTLSAANPFDAVLLGPGHKKPRLTHSNRHAARIPRLSFLTPNHACILFDGLVILLLFFRFAGAQRLPSPAGDIRALGRVVVQVLERLYPQCRHLWGEPDGPLPAGPPALADLGLGMSMEPDPPLLTVLRRIQGAGTFSDADDEAEADDAAVPSAKSLLPLLEPQSLFPIAPEGANFLPPSPSPQGASSLTAMLARSQTDALGSVGIPALDALRSGFTAFPCEFLCVESQLTGACDGAAGGLAVSMVHRSEHVLRPSSRIGLPVVNPEAHGQCAFLSLVPCHLANDETIFFSERATSGRPSLRPKQGILARRFWIDRSAGSRETPVPCVFSYQTCAGKKTPRI</sequence>
<dbReference type="InterPro" id="IPR000719">
    <property type="entry name" value="Prot_kinase_dom"/>
</dbReference>
<dbReference type="Gene3D" id="1.10.510.10">
    <property type="entry name" value="Transferase(Phosphotransferase) domain 1"/>
    <property type="match status" value="1"/>
</dbReference>
<evidence type="ECO:0000256" key="7">
    <source>
        <dbReference type="SAM" id="MobiDB-lite"/>
    </source>
</evidence>
<name>A0ABQ8UGQ9_9EUKA</name>
<keyword evidence="2" id="KW-0723">Serine/threonine-protein kinase</keyword>
<dbReference type="PANTHER" id="PTHR11042:SF160">
    <property type="entry name" value="EUKARYOTIC TRANSLATION INITIATION FACTOR 2-ALPHA KINASE 1"/>
    <property type="match status" value="1"/>
</dbReference>
<dbReference type="Proteomes" id="UP001141327">
    <property type="component" value="Unassembled WGS sequence"/>
</dbReference>
<feature type="region of interest" description="Disordered" evidence="7">
    <location>
        <begin position="486"/>
        <end position="532"/>
    </location>
</feature>
<feature type="compositionally biased region" description="Pro residues" evidence="7">
    <location>
        <begin position="327"/>
        <end position="336"/>
    </location>
</feature>
<dbReference type="EMBL" id="JAPMOS010000049">
    <property type="protein sequence ID" value="KAJ4457338.1"/>
    <property type="molecule type" value="Genomic_DNA"/>
</dbReference>
<evidence type="ECO:0000259" key="8">
    <source>
        <dbReference type="PROSITE" id="PS50011"/>
    </source>
</evidence>
<dbReference type="Gene3D" id="3.30.200.20">
    <property type="entry name" value="Phosphorylase Kinase, domain 1"/>
    <property type="match status" value="1"/>
</dbReference>
<dbReference type="PANTHER" id="PTHR11042">
    <property type="entry name" value="EUKARYOTIC TRANSLATION INITIATION FACTOR 2-ALPHA KINASE EIF2-ALPHA KINASE -RELATED"/>
    <property type="match status" value="1"/>
</dbReference>
<keyword evidence="6" id="KW-0067">ATP-binding</keyword>
<feature type="compositionally biased region" description="Pro residues" evidence="7">
    <location>
        <begin position="509"/>
        <end position="525"/>
    </location>
</feature>
<comment type="caution">
    <text evidence="9">The sequence shown here is derived from an EMBL/GenBank/DDBJ whole genome shotgun (WGS) entry which is preliminary data.</text>
</comment>
<evidence type="ECO:0000256" key="1">
    <source>
        <dbReference type="ARBA" id="ARBA00012513"/>
    </source>
</evidence>
<feature type="compositionally biased region" description="Pro residues" evidence="7">
    <location>
        <begin position="490"/>
        <end position="501"/>
    </location>
</feature>